<dbReference type="PROSITE" id="PS50893">
    <property type="entry name" value="ABC_TRANSPORTER_2"/>
    <property type="match status" value="1"/>
</dbReference>
<proteinExistence type="predicted"/>
<dbReference type="SMART" id="SM00382">
    <property type="entry name" value="AAA"/>
    <property type="match status" value="1"/>
</dbReference>
<dbReference type="InterPro" id="IPR003593">
    <property type="entry name" value="AAA+_ATPase"/>
</dbReference>
<evidence type="ECO:0000256" key="3">
    <source>
        <dbReference type="ARBA" id="ARBA00022840"/>
    </source>
</evidence>
<keyword evidence="1" id="KW-0813">Transport</keyword>
<dbReference type="SUPFAM" id="SSF52540">
    <property type="entry name" value="P-loop containing nucleoside triphosphate hydrolases"/>
    <property type="match status" value="1"/>
</dbReference>
<name>A0ABQ0A4J8_9GAMM</name>
<keyword evidence="4" id="KW-1278">Translocase</keyword>
<dbReference type="PANTHER" id="PTHR42794">
    <property type="entry name" value="HEMIN IMPORT ATP-BINDING PROTEIN HMUV"/>
    <property type="match status" value="1"/>
</dbReference>
<reference evidence="7 8" key="1">
    <citation type="submission" date="2024-04" db="EMBL/GenBank/DDBJ databases">
        <title>Draft genome sequence of Sessilibacter corallicola NBRC 116591.</title>
        <authorList>
            <person name="Miyakawa T."/>
            <person name="Kusuya Y."/>
            <person name="Miura T."/>
        </authorList>
    </citation>
    <scope>NUCLEOTIDE SEQUENCE [LARGE SCALE GENOMIC DNA]</scope>
    <source>
        <strain evidence="7 8">KU-00831-HH</strain>
    </source>
</reference>
<organism evidence="7 8">
    <name type="scientific">Sessilibacter corallicola</name>
    <dbReference type="NCBI Taxonomy" id="2904075"/>
    <lineage>
        <taxon>Bacteria</taxon>
        <taxon>Pseudomonadati</taxon>
        <taxon>Pseudomonadota</taxon>
        <taxon>Gammaproteobacteria</taxon>
        <taxon>Cellvibrionales</taxon>
        <taxon>Cellvibrionaceae</taxon>
        <taxon>Sessilibacter</taxon>
    </lineage>
</organism>
<sequence>MSAIDGFHVQNLFVRNRRAEKKSPSSQSKNSDPAQGVRLNIPELTITGGEFMTVVGPNGAGKSTLLHCLAGGIECSGSVMFCGLDVAKARHQNSSTLVESMAVLPQNNSVEFNFSVSEILAFSFLTRALSSELLEFIQALACAITKVEPFLSLPITQLSGGEQQRVHLARVIMQILPALCNVNFNGVKQLAQTLGVDTSSITDKDTQLFAVSECESPCLLLDEPCSSLDLEFQLRIQRYLKQLTELGLTVILVTHDLNAALHYSDHVLLMNAGAVFAQGEPSDVLNSNNIQQVFHIHAELMIHDNRQWLVFH</sequence>
<dbReference type="Proteomes" id="UP001465153">
    <property type="component" value="Unassembled WGS sequence"/>
</dbReference>
<dbReference type="Pfam" id="PF00005">
    <property type="entry name" value="ABC_tran"/>
    <property type="match status" value="1"/>
</dbReference>
<dbReference type="GO" id="GO:0005524">
    <property type="term" value="F:ATP binding"/>
    <property type="evidence" value="ECO:0007669"/>
    <property type="project" value="UniProtKB-KW"/>
</dbReference>
<evidence type="ECO:0000256" key="1">
    <source>
        <dbReference type="ARBA" id="ARBA00022448"/>
    </source>
</evidence>
<gene>
    <name evidence="7" type="primary">btuD</name>
    <name evidence="7" type="ORF">NBRC116591_03790</name>
</gene>
<evidence type="ECO:0000259" key="6">
    <source>
        <dbReference type="PROSITE" id="PS50893"/>
    </source>
</evidence>
<dbReference type="InterPro" id="IPR003439">
    <property type="entry name" value="ABC_transporter-like_ATP-bd"/>
</dbReference>
<evidence type="ECO:0000256" key="5">
    <source>
        <dbReference type="ARBA" id="ARBA00037066"/>
    </source>
</evidence>
<accession>A0ABQ0A4J8</accession>
<keyword evidence="2" id="KW-0547">Nucleotide-binding</keyword>
<comment type="function">
    <text evidence="5">Part of the ABC transporter complex HmuTUV involved in hemin import. Responsible for energy coupling to the transport system.</text>
</comment>
<evidence type="ECO:0000313" key="8">
    <source>
        <dbReference type="Proteomes" id="UP001465153"/>
    </source>
</evidence>
<dbReference type="EMBL" id="BAABWN010000001">
    <property type="protein sequence ID" value="GAA6166569.1"/>
    <property type="molecule type" value="Genomic_DNA"/>
</dbReference>
<keyword evidence="3 7" id="KW-0067">ATP-binding</keyword>
<evidence type="ECO:0000256" key="4">
    <source>
        <dbReference type="ARBA" id="ARBA00022967"/>
    </source>
</evidence>
<comment type="caution">
    <text evidence="7">The sequence shown here is derived from an EMBL/GenBank/DDBJ whole genome shotgun (WGS) entry which is preliminary data.</text>
</comment>
<dbReference type="PANTHER" id="PTHR42794:SF1">
    <property type="entry name" value="HEMIN IMPORT ATP-BINDING PROTEIN HMUV"/>
    <property type="match status" value="1"/>
</dbReference>
<evidence type="ECO:0000313" key="7">
    <source>
        <dbReference type="EMBL" id="GAA6166569.1"/>
    </source>
</evidence>
<dbReference type="Gene3D" id="3.40.50.300">
    <property type="entry name" value="P-loop containing nucleotide triphosphate hydrolases"/>
    <property type="match status" value="1"/>
</dbReference>
<dbReference type="InterPro" id="IPR027417">
    <property type="entry name" value="P-loop_NTPase"/>
</dbReference>
<evidence type="ECO:0000256" key="2">
    <source>
        <dbReference type="ARBA" id="ARBA00022741"/>
    </source>
</evidence>
<protein>
    <submittedName>
        <fullName evidence="7">Vitamin B12 ABC transporter ATP-binding protein BtuD</fullName>
    </submittedName>
</protein>
<keyword evidence="8" id="KW-1185">Reference proteome</keyword>
<feature type="domain" description="ABC transporter" evidence="6">
    <location>
        <begin position="7"/>
        <end position="297"/>
    </location>
</feature>
<dbReference type="RefSeq" id="WP_353301471.1">
    <property type="nucleotide sequence ID" value="NZ_BAABWN010000001.1"/>
</dbReference>